<keyword evidence="7" id="KW-0238">DNA-binding</keyword>
<dbReference type="InterPro" id="IPR036388">
    <property type="entry name" value="WH-like_DNA-bd_sf"/>
</dbReference>
<evidence type="ECO:0000313" key="14">
    <source>
        <dbReference type="EMBL" id="GAA5814744.1"/>
    </source>
</evidence>
<protein>
    <recommendedName>
        <fullName evidence="13">HSF-type DNA-binding domain-containing protein</fullName>
    </recommendedName>
</protein>
<dbReference type="SMART" id="SM00415">
    <property type="entry name" value="HSF"/>
    <property type="match status" value="1"/>
</dbReference>
<feature type="transmembrane region" description="Helical" evidence="12">
    <location>
        <begin position="33"/>
        <end position="50"/>
    </location>
</feature>
<dbReference type="Proteomes" id="UP001473302">
    <property type="component" value="Unassembled WGS sequence"/>
</dbReference>
<evidence type="ECO:0000256" key="2">
    <source>
        <dbReference type="ARBA" id="ARBA00004141"/>
    </source>
</evidence>
<feature type="transmembrane region" description="Helical" evidence="12">
    <location>
        <begin position="677"/>
        <end position="696"/>
    </location>
</feature>
<feature type="compositionally biased region" description="Polar residues" evidence="11">
    <location>
        <begin position="231"/>
        <end position="244"/>
    </location>
</feature>
<feature type="transmembrane region" description="Helical" evidence="12">
    <location>
        <begin position="81"/>
        <end position="103"/>
    </location>
</feature>
<feature type="compositionally biased region" description="Polar residues" evidence="11">
    <location>
        <begin position="526"/>
        <end position="541"/>
    </location>
</feature>
<dbReference type="InterPro" id="IPR008901">
    <property type="entry name" value="ACER"/>
</dbReference>
<dbReference type="PRINTS" id="PR00056">
    <property type="entry name" value="HSFDOMAIN"/>
</dbReference>
<name>A0ABP9Z6M4_9FUNG</name>
<feature type="region of interest" description="Disordered" evidence="11">
    <location>
        <begin position="231"/>
        <end position="252"/>
    </location>
</feature>
<comment type="similarity">
    <text evidence="3">Belongs to the alkaline ceramidase family.</text>
</comment>
<comment type="subcellular location">
    <subcellularLocation>
        <location evidence="2">Membrane</location>
        <topology evidence="2">Multi-pass membrane protein</topology>
    </subcellularLocation>
    <subcellularLocation>
        <location evidence="1">Nucleus</location>
    </subcellularLocation>
</comment>
<dbReference type="Pfam" id="PF04577">
    <property type="entry name" value="Glyco_transf_61"/>
    <property type="match status" value="1"/>
</dbReference>
<evidence type="ECO:0000256" key="5">
    <source>
        <dbReference type="ARBA" id="ARBA00022801"/>
    </source>
</evidence>
<dbReference type="SUPFAM" id="SSF46785">
    <property type="entry name" value="Winged helix' DNA-binding domain"/>
    <property type="match status" value="1"/>
</dbReference>
<sequence length="1138" mass="131169">MYIVDPSDYYWGPVWFFHMTLQYNMQLLDELPMLYVACIMIWQTFIVDPASTIGIKLPVALALCSGTISYVYIIINDPVFHQVSYALLVLCIVFRSILLLRRVPDQYDAYEKPRLQLLLWLAALGFILSFAIWNIDNIFCVSLRSWRSTVSTLTGSVSELHGWWHIGTALGVYYFIVFCEWIQPVLVDSPNQYRLYWLGPLCYLRPLTKLKLLDSSLSSISGSFNDSCSISSGSPRTSPMNSPYVSPGGSPRESLNNQFTTSMSLQPPSNKSNSVNSNTFVHKLYNMVVDNQYQHLIAWNYTGSSFIVCNIMEFSRDVLPKHFKHNNFSSFVRQLNMQVIRFDTEYNLLIFCYIRYGFHKVNKSPRGHRTLAENQIWEFSHPKFIKDRPDYLDEIKRKSLETETTRRDHGDIHSHMAMMQVSQSEMVQQLARLQDNFSQVVRELADTKSKQHKQQQVLKNMMDFLSARHGAQEVQVPPELNMNGFVDVERPPSIFITSHDTPQFYNNNNNNNTNTNNNNNNNNNTMQRQQSNFTSNNSSRHPTPPALTVQTHNLPHLSLSPMDHSPALSAYHTALNTPVSPSPSPFIADDDIPSLYSPHSPMTPAFALNEPYQQPFYQDMNYTNSFARTEVVHQGEYVVAFRCASFRTLPPMITEFYVSFFQKKSEYNQKMIYLKKYIPYLLLTLASLYILLYITWHTAPTETIDRSSWSCQGEGRNTICEFTNFCIDSKTGPFIIHRDSQPPKINLINADPDGDMWFEPNRVNGPVKAIRVDHTLFVYGLYSPFHFSYFLYNGLMPLYSTMLEYGMPANAWTMRALTHWTKNTPVDLLVPSEKDIVFDSKDLLTDKQIQPGHQTMCFSKAVVGTGNRCSLWHCDRHIPAAHYASFRNYVFTKLYQPNNTCLASIVHHKRAGKYHVGLLNRKSTRHITNMPELIDRLEKEADFDIRSIDFDQSACDIVHTAQAVKDLDILIAPFGNGLGAGLFMKDDAAVISISARWYSEDWFKYSMTAIGRRIFNFECARAECQEYEPALAASILEKYNVTLNATEMQAFMTEQYPEKTMRTYLPGREWNPILQYQKDVARRIDVERFIPYLRMIIANKPPKDMSYPDSCKKENVCCDSDCKGPLDRNVRNEHGPWQ</sequence>
<dbReference type="PANTHER" id="PTHR46187">
    <property type="entry name" value="ALKALINE CERAMIDASE 3"/>
    <property type="match status" value="1"/>
</dbReference>
<comment type="caution">
    <text evidence="14">The sequence shown here is derived from an EMBL/GenBank/DDBJ whole genome shotgun (WGS) entry which is preliminary data.</text>
</comment>
<keyword evidence="15" id="KW-1185">Reference proteome</keyword>
<dbReference type="Pfam" id="PF05875">
    <property type="entry name" value="Ceramidase"/>
    <property type="match status" value="1"/>
</dbReference>
<feature type="transmembrane region" description="Helical" evidence="12">
    <location>
        <begin position="162"/>
        <end position="182"/>
    </location>
</feature>
<evidence type="ECO:0000256" key="1">
    <source>
        <dbReference type="ARBA" id="ARBA00004123"/>
    </source>
</evidence>
<feature type="transmembrane region" description="Helical" evidence="12">
    <location>
        <begin position="57"/>
        <end position="75"/>
    </location>
</feature>
<evidence type="ECO:0000256" key="6">
    <source>
        <dbReference type="ARBA" id="ARBA00022989"/>
    </source>
</evidence>
<dbReference type="PANTHER" id="PTHR46187:SF3">
    <property type="entry name" value="ALKALINE CERAMIDASE 3"/>
    <property type="match status" value="1"/>
</dbReference>
<proteinExistence type="inferred from homology"/>
<evidence type="ECO:0000256" key="4">
    <source>
        <dbReference type="ARBA" id="ARBA00022692"/>
    </source>
</evidence>
<dbReference type="InterPro" id="IPR036390">
    <property type="entry name" value="WH_DNA-bd_sf"/>
</dbReference>
<evidence type="ECO:0000256" key="9">
    <source>
        <dbReference type="ARBA" id="ARBA00023242"/>
    </source>
</evidence>
<evidence type="ECO:0000256" key="8">
    <source>
        <dbReference type="ARBA" id="ARBA00023136"/>
    </source>
</evidence>
<accession>A0ABP9Z6M4</accession>
<evidence type="ECO:0000256" key="7">
    <source>
        <dbReference type="ARBA" id="ARBA00023125"/>
    </source>
</evidence>
<reference evidence="14 15" key="1">
    <citation type="submission" date="2024-04" db="EMBL/GenBank/DDBJ databases">
        <title>genome sequences of Mucor flavus KT1a and Helicostylum pulchrum KT1b strains isolated from the surface of a dry-aged beef.</title>
        <authorList>
            <person name="Toyotome T."/>
            <person name="Hosono M."/>
            <person name="Torimaru M."/>
            <person name="Fukuda K."/>
            <person name="Mikami N."/>
        </authorList>
    </citation>
    <scope>NUCLEOTIDE SEQUENCE [LARGE SCALE GENOMIC DNA]</scope>
    <source>
        <strain evidence="14 15">KT1a</strain>
    </source>
</reference>
<feature type="transmembrane region" description="Helical" evidence="12">
    <location>
        <begin position="115"/>
        <end position="135"/>
    </location>
</feature>
<evidence type="ECO:0000256" key="10">
    <source>
        <dbReference type="RuleBase" id="RU004020"/>
    </source>
</evidence>
<gene>
    <name evidence="14" type="ORF">MFLAVUS_008246</name>
</gene>
<keyword evidence="4 12" id="KW-0812">Transmembrane</keyword>
<dbReference type="InterPro" id="IPR049625">
    <property type="entry name" value="Glyco_transf_61_cat"/>
</dbReference>
<keyword evidence="6 12" id="KW-1133">Transmembrane helix</keyword>
<evidence type="ECO:0000313" key="15">
    <source>
        <dbReference type="Proteomes" id="UP001473302"/>
    </source>
</evidence>
<keyword evidence="8 12" id="KW-0472">Membrane</keyword>
<feature type="compositionally biased region" description="Low complexity" evidence="11">
    <location>
        <begin position="506"/>
        <end position="525"/>
    </location>
</feature>
<comment type="similarity">
    <text evidence="10">Belongs to the HSF family.</text>
</comment>
<keyword evidence="5" id="KW-0378">Hydrolase</keyword>
<feature type="region of interest" description="Disordered" evidence="11">
    <location>
        <begin position="497"/>
        <end position="550"/>
    </location>
</feature>
<keyword evidence="9" id="KW-0539">Nucleus</keyword>
<organism evidence="14 15">
    <name type="scientific">Mucor flavus</name>
    <dbReference type="NCBI Taxonomy" id="439312"/>
    <lineage>
        <taxon>Eukaryota</taxon>
        <taxon>Fungi</taxon>
        <taxon>Fungi incertae sedis</taxon>
        <taxon>Mucoromycota</taxon>
        <taxon>Mucoromycotina</taxon>
        <taxon>Mucoromycetes</taxon>
        <taxon>Mucorales</taxon>
        <taxon>Mucorineae</taxon>
        <taxon>Mucoraceae</taxon>
        <taxon>Mucor</taxon>
    </lineage>
</organism>
<dbReference type="Gene3D" id="1.10.10.10">
    <property type="entry name" value="Winged helix-like DNA-binding domain superfamily/Winged helix DNA-binding domain"/>
    <property type="match status" value="1"/>
</dbReference>
<dbReference type="Pfam" id="PF00447">
    <property type="entry name" value="HSF_DNA-bind"/>
    <property type="match status" value="1"/>
</dbReference>
<dbReference type="InterPro" id="IPR000232">
    <property type="entry name" value="HSF_DNA-bd"/>
</dbReference>
<evidence type="ECO:0000256" key="3">
    <source>
        <dbReference type="ARBA" id="ARBA00009780"/>
    </source>
</evidence>
<feature type="domain" description="HSF-type DNA-binding" evidence="13">
    <location>
        <begin position="276"/>
        <end position="398"/>
    </location>
</feature>
<evidence type="ECO:0000259" key="13">
    <source>
        <dbReference type="SMART" id="SM00415"/>
    </source>
</evidence>
<evidence type="ECO:0000256" key="11">
    <source>
        <dbReference type="SAM" id="MobiDB-lite"/>
    </source>
</evidence>
<evidence type="ECO:0000256" key="12">
    <source>
        <dbReference type="SAM" id="Phobius"/>
    </source>
</evidence>
<dbReference type="EMBL" id="BAABUK010000022">
    <property type="protein sequence ID" value="GAA5814744.1"/>
    <property type="molecule type" value="Genomic_DNA"/>
</dbReference>